<dbReference type="Pfam" id="PF12937">
    <property type="entry name" value="F-box-like"/>
    <property type="match status" value="1"/>
</dbReference>
<name>G4U2K8_SERID</name>
<dbReference type="EMBL" id="CAFZ01001874">
    <property type="protein sequence ID" value="CCA77817.1"/>
    <property type="molecule type" value="Genomic_DNA"/>
</dbReference>
<dbReference type="Proteomes" id="UP000007148">
    <property type="component" value="Unassembled WGS sequence"/>
</dbReference>
<dbReference type="InterPro" id="IPR036047">
    <property type="entry name" value="F-box-like_dom_sf"/>
</dbReference>
<keyword evidence="3" id="KW-1185">Reference proteome</keyword>
<dbReference type="PROSITE" id="PS50181">
    <property type="entry name" value="FBOX"/>
    <property type="match status" value="1"/>
</dbReference>
<dbReference type="Gene3D" id="1.20.1280.50">
    <property type="match status" value="1"/>
</dbReference>
<gene>
    <name evidence="2" type="ORF">PIIN_09842</name>
</gene>
<dbReference type="InterPro" id="IPR001810">
    <property type="entry name" value="F-box_dom"/>
</dbReference>
<comment type="caution">
    <text evidence="2">The sequence shown here is derived from an EMBL/GenBank/DDBJ whole genome shotgun (WGS) entry which is preliminary data.</text>
</comment>
<evidence type="ECO:0000313" key="3">
    <source>
        <dbReference type="Proteomes" id="UP000007148"/>
    </source>
</evidence>
<evidence type="ECO:0000313" key="2">
    <source>
        <dbReference type="EMBL" id="CCA77817.1"/>
    </source>
</evidence>
<dbReference type="HOGENOM" id="CLU_665833_0_0_1"/>
<dbReference type="AlphaFoldDB" id="G4U2K8"/>
<sequence length="413" mass="47390">MDKLPYELVQEILDYIKHNRRTLIACSQLCKAWRHMLLPSLLQSATFRYKYLDKPAKPEPTITVKVIESRSWIRSRLSKLLTASPEAPMRGIGDAEQEIWNEVMRVLESSQETRLLIKKLHLVGVIGAAEHLETLADILARVPNVKELELSSWVWKSSGFGVKPLSFRAEAITTVTFRSINYSLMSQFEQHLSLFPCCVSINLHAVRWWMADVDRRVQPFPRTLKRLWAQGVNITTILERLLEVKPPLQLESVGLVPLLEQNIRAVNRLLTQVGRTLTHLSIGFQNIYRTEILRPDACVNLLSLSIVSVPWSQWGRPDKTWATTLLGRFAIARRLQSITIAYEPVTPVVVTSSMNTLDVDDMVARSFPRLQAFTLQKERSRIDNSFEELDNYFPKMFAKGILKGELLPRYSDL</sequence>
<dbReference type="SUPFAM" id="SSF81383">
    <property type="entry name" value="F-box domain"/>
    <property type="match status" value="1"/>
</dbReference>
<reference evidence="2 3" key="1">
    <citation type="journal article" date="2011" name="PLoS Pathog.">
        <title>Endophytic Life Strategies Decoded by Genome and Transcriptome Analyses of the Mutualistic Root Symbiont Piriformospora indica.</title>
        <authorList>
            <person name="Zuccaro A."/>
            <person name="Lahrmann U."/>
            <person name="Guldener U."/>
            <person name="Langen G."/>
            <person name="Pfiffi S."/>
            <person name="Biedenkopf D."/>
            <person name="Wong P."/>
            <person name="Samans B."/>
            <person name="Grimm C."/>
            <person name="Basiewicz M."/>
            <person name="Murat C."/>
            <person name="Martin F."/>
            <person name="Kogel K.H."/>
        </authorList>
    </citation>
    <scope>NUCLEOTIDE SEQUENCE [LARGE SCALE GENOMIC DNA]</scope>
    <source>
        <strain evidence="2 3">DSM 11827</strain>
    </source>
</reference>
<organism evidence="2 3">
    <name type="scientific">Serendipita indica (strain DSM 11827)</name>
    <name type="common">Root endophyte fungus</name>
    <name type="synonym">Piriformospora indica</name>
    <dbReference type="NCBI Taxonomy" id="1109443"/>
    <lineage>
        <taxon>Eukaryota</taxon>
        <taxon>Fungi</taxon>
        <taxon>Dikarya</taxon>
        <taxon>Basidiomycota</taxon>
        <taxon>Agaricomycotina</taxon>
        <taxon>Agaricomycetes</taxon>
        <taxon>Sebacinales</taxon>
        <taxon>Serendipitaceae</taxon>
        <taxon>Serendipita</taxon>
    </lineage>
</organism>
<feature type="domain" description="F-box" evidence="1">
    <location>
        <begin position="1"/>
        <end position="52"/>
    </location>
</feature>
<accession>G4U2K8</accession>
<proteinExistence type="predicted"/>
<dbReference type="CDD" id="cd09917">
    <property type="entry name" value="F-box_SF"/>
    <property type="match status" value="1"/>
</dbReference>
<dbReference type="InParanoid" id="G4U2K8"/>
<evidence type="ECO:0000259" key="1">
    <source>
        <dbReference type="PROSITE" id="PS50181"/>
    </source>
</evidence>
<protein>
    <recommendedName>
        <fullName evidence="1">F-box domain-containing protein</fullName>
    </recommendedName>
</protein>